<evidence type="ECO:0000259" key="3">
    <source>
        <dbReference type="PROSITE" id="PS50053"/>
    </source>
</evidence>
<dbReference type="Gene3D" id="3.10.20.90">
    <property type="entry name" value="Phosphatidylinositol 3-kinase Catalytic Subunit, Chain A, domain 1"/>
    <property type="match status" value="1"/>
</dbReference>
<organism evidence="4 5">
    <name type="scientific">Panagrolaimus superbus</name>
    <dbReference type="NCBI Taxonomy" id="310955"/>
    <lineage>
        <taxon>Eukaryota</taxon>
        <taxon>Metazoa</taxon>
        <taxon>Ecdysozoa</taxon>
        <taxon>Nematoda</taxon>
        <taxon>Chromadorea</taxon>
        <taxon>Rhabditida</taxon>
        <taxon>Tylenchina</taxon>
        <taxon>Panagrolaimomorpha</taxon>
        <taxon>Panagrolaimoidea</taxon>
        <taxon>Panagrolaimidae</taxon>
        <taxon>Panagrolaimus</taxon>
    </lineage>
</organism>
<keyword evidence="2" id="KW-1017">Isopeptide bond</keyword>
<dbReference type="InterPro" id="IPR029071">
    <property type="entry name" value="Ubiquitin-like_domsf"/>
</dbReference>
<dbReference type="PANTHER" id="PTHR10666">
    <property type="entry name" value="UBIQUITIN"/>
    <property type="match status" value="1"/>
</dbReference>
<proteinExistence type="inferred from homology"/>
<evidence type="ECO:0000256" key="2">
    <source>
        <dbReference type="ARBA" id="ARBA00022499"/>
    </source>
</evidence>
<name>A0A914YHC4_9BILA</name>
<dbReference type="FunFam" id="3.10.20.90:FF:000009">
    <property type="entry name" value="Ubiquitin-60S ribosomal protein"/>
    <property type="match status" value="1"/>
</dbReference>
<dbReference type="PRINTS" id="PR00348">
    <property type="entry name" value="UBIQUITIN"/>
</dbReference>
<feature type="domain" description="Ubiquitin-like" evidence="3">
    <location>
        <begin position="24"/>
        <end position="99"/>
    </location>
</feature>
<dbReference type="InterPro" id="IPR050158">
    <property type="entry name" value="Ubiquitin_ubiquitin-like"/>
</dbReference>
<dbReference type="PROSITE" id="PS50053">
    <property type="entry name" value="UBIQUITIN_2"/>
    <property type="match status" value="1"/>
</dbReference>
<dbReference type="CDD" id="cd01803">
    <property type="entry name" value="Ubl_ubiquitin"/>
    <property type="match status" value="1"/>
</dbReference>
<dbReference type="AlphaFoldDB" id="A0A914YHC4"/>
<dbReference type="Pfam" id="PF00240">
    <property type="entry name" value="ubiquitin"/>
    <property type="match status" value="1"/>
</dbReference>
<dbReference type="WBParaSite" id="PSU_v2.g18194.t1">
    <property type="protein sequence ID" value="PSU_v2.g18194.t1"/>
    <property type="gene ID" value="PSU_v2.g18194"/>
</dbReference>
<dbReference type="InterPro" id="IPR019956">
    <property type="entry name" value="Ubiquitin_dom"/>
</dbReference>
<evidence type="ECO:0000313" key="4">
    <source>
        <dbReference type="Proteomes" id="UP000887577"/>
    </source>
</evidence>
<protein>
    <submittedName>
        <fullName evidence="5">Ubiquitin-like domain-containing protein</fullName>
    </submittedName>
</protein>
<dbReference type="InterPro" id="IPR000626">
    <property type="entry name" value="Ubiquitin-like_dom"/>
</dbReference>
<dbReference type="Proteomes" id="UP000887577">
    <property type="component" value="Unplaced"/>
</dbReference>
<dbReference type="SUPFAM" id="SSF54236">
    <property type="entry name" value="Ubiquitin-like"/>
    <property type="match status" value="1"/>
</dbReference>
<sequence length="167" mass="18665">MISHQGEMCSFMKFKKRFEFGGEIQIFVKTLTGKTITLEVKGSDTIENVKAAIQNKEGIPPDQQRVIFGGKQLEDGRKISDYCIQKESTLHLTLRLCGGAPRKRKLEDSVELTDFAKFGSENLLEENFFSIRGIAACRSCSFKSPVNNSEGLHIILFSSTSITSHLN</sequence>
<evidence type="ECO:0000313" key="5">
    <source>
        <dbReference type="WBParaSite" id="PSU_v2.g18194.t1"/>
    </source>
</evidence>
<reference evidence="5" key="1">
    <citation type="submission" date="2022-11" db="UniProtKB">
        <authorList>
            <consortium name="WormBaseParasite"/>
        </authorList>
    </citation>
    <scope>IDENTIFICATION</scope>
</reference>
<evidence type="ECO:0000256" key="1">
    <source>
        <dbReference type="ARBA" id="ARBA00008430"/>
    </source>
</evidence>
<accession>A0A914YHC4</accession>
<dbReference type="SMART" id="SM00213">
    <property type="entry name" value="UBQ"/>
    <property type="match status" value="1"/>
</dbReference>
<keyword evidence="4" id="KW-1185">Reference proteome</keyword>
<comment type="similarity">
    <text evidence="1">Belongs to the ubiquitin family.</text>
</comment>